<protein>
    <submittedName>
        <fullName evidence="2">Uncharacterized protein</fullName>
    </submittedName>
</protein>
<dbReference type="EMBL" id="CP042436">
    <property type="protein sequence ID" value="QEC61746.1"/>
    <property type="molecule type" value="Genomic_DNA"/>
</dbReference>
<keyword evidence="1" id="KW-0472">Membrane</keyword>
<dbReference type="Proteomes" id="UP000321479">
    <property type="component" value="Chromosome"/>
</dbReference>
<keyword evidence="3" id="KW-1185">Reference proteome</keyword>
<name>A0A5B8UTF8_9SPHI</name>
<dbReference type="RefSeq" id="WP_147030323.1">
    <property type="nucleotide sequence ID" value="NZ_CP042436.1"/>
</dbReference>
<gene>
    <name evidence="2" type="ORF">FRZ54_03815</name>
</gene>
<accession>A0A5B8UTF8</accession>
<feature type="transmembrane region" description="Helical" evidence="1">
    <location>
        <begin position="21"/>
        <end position="42"/>
    </location>
</feature>
<organism evidence="2 3">
    <name type="scientific">Mucilaginibacter ginsenosidivorans</name>
    <dbReference type="NCBI Taxonomy" id="398053"/>
    <lineage>
        <taxon>Bacteria</taxon>
        <taxon>Pseudomonadati</taxon>
        <taxon>Bacteroidota</taxon>
        <taxon>Sphingobacteriia</taxon>
        <taxon>Sphingobacteriales</taxon>
        <taxon>Sphingobacteriaceae</taxon>
        <taxon>Mucilaginibacter</taxon>
    </lineage>
</organism>
<keyword evidence="1" id="KW-1133">Transmembrane helix</keyword>
<evidence type="ECO:0000313" key="3">
    <source>
        <dbReference type="Proteomes" id="UP000321479"/>
    </source>
</evidence>
<keyword evidence="1" id="KW-0812">Transmembrane</keyword>
<dbReference type="AlphaFoldDB" id="A0A5B8UTF8"/>
<evidence type="ECO:0000313" key="2">
    <source>
        <dbReference type="EMBL" id="QEC61746.1"/>
    </source>
</evidence>
<evidence type="ECO:0000256" key="1">
    <source>
        <dbReference type="SAM" id="Phobius"/>
    </source>
</evidence>
<reference evidence="2 3" key="1">
    <citation type="journal article" date="2017" name="Curr. Microbiol.">
        <title>Mucilaginibacter ginsenosidivorans sp. nov., Isolated from Soil of Ginseng Field.</title>
        <authorList>
            <person name="Kim M.M."/>
            <person name="Siddiqi M.Z."/>
            <person name="Im W.T."/>
        </authorList>
    </citation>
    <scope>NUCLEOTIDE SEQUENCE [LARGE SCALE GENOMIC DNA]</scope>
    <source>
        <strain evidence="2 3">Gsoil 3017</strain>
    </source>
</reference>
<proteinExistence type="predicted"/>
<sequence length="267" mass="30267">MSEYRISDNKNNAMSDIEKNGISIGGLVTSGIVALMTVVSFLSTRSLFMASNIKVNLHDEIFIDQSYGVLSFSQLISTKNVGSKLGSITRIESQLKFKEDSSVCNKKFIAKYYSSSGCSQCNGDLFNFDELYVAPGSFFATNIRSYEIVNTNTSDTIDYLQKTFAKEIIDKDLKDSMSRTKVFNATDSTKKKIGAFINNRLSVLKQGWYTFKVAIEFDDNPSYVKTYTFYLRKEDIALLYDSILDNEQLYWQPIVNTGNFIKIRLDN</sequence>
<dbReference type="KEGG" id="mgin:FRZ54_03815"/>